<dbReference type="EMBL" id="JARVKF010000436">
    <property type="protein sequence ID" value="KAK9413679.1"/>
    <property type="molecule type" value="Genomic_DNA"/>
</dbReference>
<dbReference type="Proteomes" id="UP001408356">
    <property type="component" value="Unassembled WGS sequence"/>
</dbReference>
<organism evidence="5 6">
    <name type="scientific">Seiridium unicorne</name>
    <dbReference type="NCBI Taxonomy" id="138068"/>
    <lineage>
        <taxon>Eukaryota</taxon>
        <taxon>Fungi</taxon>
        <taxon>Dikarya</taxon>
        <taxon>Ascomycota</taxon>
        <taxon>Pezizomycotina</taxon>
        <taxon>Sordariomycetes</taxon>
        <taxon>Xylariomycetidae</taxon>
        <taxon>Amphisphaeriales</taxon>
        <taxon>Sporocadaceae</taxon>
        <taxon>Seiridium</taxon>
    </lineage>
</organism>
<evidence type="ECO:0000256" key="3">
    <source>
        <dbReference type="ARBA" id="ARBA00023125"/>
    </source>
</evidence>
<proteinExistence type="predicted"/>
<dbReference type="CDD" id="cd12148">
    <property type="entry name" value="fungal_TF_MHR"/>
    <property type="match status" value="1"/>
</dbReference>
<keyword evidence="4" id="KW-0539">Nucleus</keyword>
<comment type="subcellular location">
    <subcellularLocation>
        <location evidence="1">Nucleus</location>
    </subcellularLocation>
</comment>
<accession>A0ABR2UGP4</accession>
<dbReference type="PANTHER" id="PTHR46910:SF3">
    <property type="entry name" value="HALOTOLERANCE PROTEIN 9-RELATED"/>
    <property type="match status" value="1"/>
</dbReference>
<keyword evidence="6" id="KW-1185">Reference proteome</keyword>
<reference evidence="5 6" key="1">
    <citation type="journal article" date="2024" name="J. Plant Pathol.">
        <title>Sequence and assembly of the genome of Seiridium unicorne, isolate CBS 538.82, causal agent of cypress canker disease.</title>
        <authorList>
            <person name="Scali E."/>
            <person name="Rocca G.D."/>
            <person name="Danti R."/>
            <person name="Garbelotto M."/>
            <person name="Barberini S."/>
            <person name="Baroncelli R."/>
            <person name="Emiliani G."/>
        </authorList>
    </citation>
    <scope>NUCLEOTIDE SEQUENCE [LARGE SCALE GENOMIC DNA]</scope>
    <source>
        <strain evidence="5 6">BM-138-508</strain>
    </source>
</reference>
<dbReference type="PANTHER" id="PTHR46910">
    <property type="entry name" value="TRANSCRIPTION FACTOR PDR1"/>
    <property type="match status" value="1"/>
</dbReference>
<evidence type="ECO:0000313" key="6">
    <source>
        <dbReference type="Proteomes" id="UP001408356"/>
    </source>
</evidence>
<evidence type="ECO:0000313" key="5">
    <source>
        <dbReference type="EMBL" id="KAK9413679.1"/>
    </source>
</evidence>
<protein>
    <recommendedName>
        <fullName evidence="7">Transcription factor domain-containing protein</fullName>
    </recommendedName>
</protein>
<evidence type="ECO:0000256" key="1">
    <source>
        <dbReference type="ARBA" id="ARBA00004123"/>
    </source>
</evidence>
<gene>
    <name evidence="5" type="ORF">SUNI508_11760</name>
</gene>
<sequence length="666" mass="74777">MVTKGQGDAAWNPQAIQCRGVSRNSQPAILVELQNWPAIIRGPFVRDRKKHLLPSVAENRESLIRNTRTSLLPADDVGSLASTPHQYPNPGYLGPLSHTTIFGHLPGTDDQGYMDSSTPNVDRYMLSEGVAVQADYARAAKVIARLDQVFTVTCESLVRAWLATGANLALTGRFTQPCLQTLRSLFLERGDDPLNALEVSKNLFLHSLEPLTVARDATIDDFLDTFCQKNARWETLGLTCVAISRAVTDTPAIGHFYNSERERRELQRHTVELADLCLEMALSLDCMNDLQLMLQYETFILHSLVDGDQSYQSWRRLGDVASSLFALGYHQQMEKAPSVPDFLHNLRRSVFAQAYSADKNVSIFLGRPPRISKKFCRFNLLKHHCTEAQPNTSEPQWWNQGSIFDYMLDIQWSALCATLKEDILLLFEAEEGSERDRNAGAIQADAERHWSSLPLEFRLEGPLRLCNQPPVIRDFMLSARLNHLHVLFLLRLALSHQKPQSDPGLIKVSAEILTLIAEALMQKDQLVNSGISLVWKVAYFGLSAAGVICQWLLQQPSASLIPEINVSKIFQKLSVIVAEVETGTIVRNNDPNYKLLASASQTISCLLDRLLLEKTVGQNDSQVMSDFATSILNPMDQDGWNAWESHALQDFESDFWTNLAEHPFLH</sequence>
<name>A0ABR2UGP4_9PEZI</name>
<comment type="caution">
    <text evidence="5">The sequence shown here is derived from an EMBL/GenBank/DDBJ whole genome shotgun (WGS) entry which is preliminary data.</text>
</comment>
<dbReference type="InterPro" id="IPR050987">
    <property type="entry name" value="AtrR-like"/>
</dbReference>
<evidence type="ECO:0000256" key="2">
    <source>
        <dbReference type="ARBA" id="ARBA00022723"/>
    </source>
</evidence>
<keyword evidence="2" id="KW-0479">Metal-binding</keyword>
<evidence type="ECO:0008006" key="7">
    <source>
        <dbReference type="Google" id="ProtNLM"/>
    </source>
</evidence>
<evidence type="ECO:0000256" key="4">
    <source>
        <dbReference type="ARBA" id="ARBA00023242"/>
    </source>
</evidence>
<keyword evidence="3" id="KW-0238">DNA-binding</keyword>